<dbReference type="InterPro" id="IPR036390">
    <property type="entry name" value="WH_DNA-bd_sf"/>
</dbReference>
<dbReference type="Pfam" id="PF00126">
    <property type="entry name" value="HTH_1"/>
    <property type="match status" value="1"/>
</dbReference>
<feature type="domain" description="HTH lysR-type" evidence="5">
    <location>
        <begin position="12"/>
        <end position="66"/>
    </location>
</feature>
<dbReference type="PANTHER" id="PTHR30346">
    <property type="entry name" value="TRANSCRIPTIONAL DUAL REGULATOR HCAR-RELATED"/>
    <property type="match status" value="1"/>
</dbReference>
<dbReference type="OrthoDB" id="5292387at2"/>
<accession>A0A2Z6DV78</accession>
<dbReference type="SUPFAM" id="SSF46785">
    <property type="entry name" value="Winged helix' DNA-binding domain"/>
    <property type="match status" value="1"/>
</dbReference>
<dbReference type="InterPro" id="IPR000847">
    <property type="entry name" value="LysR_HTH_N"/>
</dbReference>
<comment type="similarity">
    <text evidence="1">Belongs to the LysR transcriptional regulatory family.</text>
</comment>
<dbReference type="EMBL" id="AP018558">
    <property type="protein sequence ID" value="BBD76332.1"/>
    <property type="molecule type" value="Genomic_DNA"/>
</dbReference>
<evidence type="ECO:0000313" key="6">
    <source>
        <dbReference type="EMBL" id="BBD76332.1"/>
    </source>
</evidence>
<dbReference type="AlphaFoldDB" id="A0A2Z6DV78"/>
<organism evidence="6 7">
    <name type="scientific">Hydrogenophilus thermoluteolus</name>
    <name type="common">Pseudomonas hydrogenothermophila</name>
    <dbReference type="NCBI Taxonomy" id="297"/>
    <lineage>
        <taxon>Bacteria</taxon>
        <taxon>Pseudomonadati</taxon>
        <taxon>Pseudomonadota</taxon>
        <taxon>Hydrogenophilia</taxon>
        <taxon>Hydrogenophilales</taxon>
        <taxon>Hydrogenophilaceae</taxon>
        <taxon>Hydrogenophilus</taxon>
    </lineage>
</organism>
<dbReference type="FunFam" id="1.10.10.10:FF:000001">
    <property type="entry name" value="LysR family transcriptional regulator"/>
    <property type="match status" value="1"/>
</dbReference>
<dbReference type="InterPro" id="IPR036388">
    <property type="entry name" value="WH-like_DNA-bd_sf"/>
</dbReference>
<keyword evidence="3" id="KW-0238">DNA-binding</keyword>
<keyword evidence="2" id="KW-0805">Transcription regulation</keyword>
<evidence type="ECO:0000256" key="2">
    <source>
        <dbReference type="ARBA" id="ARBA00023015"/>
    </source>
</evidence>
<evidence type="ECO:0000313" key="7">
    <source>
        <dbReference type="Proteomes" id="UP000262004"/>
    </source>
</evidence>
<evidence type="ECO:0000259" key="5">
    <source>
        <dbReference type="PROSITE" id="PS50931"/>
    </source>
</evidence>
<dbReference type="Gene3D" id="3.40.190.10">
    <property type="entry name" value="Periplasmic binding protein-like II"/>
    <property type="match status" value="2"/>
</dbReference>
<dbReference type="PROSITE" id="PS50931">
    <property type="entry name" value="HTH_LYSR"/>
    <property type="match status" value="1"/>
</dbReference>
<dbReference type="Proteomes" id="UP000262004">
    <property type="component" value="Chromosome"/>
</dbReference>
<sequence length="309" mass="35058">MDRWLRALDDGRRLRLFLAVAEEGNVCRAAERVHMAQPPLSRQIQALEEDLGVKLFKRTARGMEITEAGRVLVDEVRHLLGLAEQAAERTRSAAAGELGRLDVGLFGSGILDVIPRILTQFHRRFPKVRIALHNLTKAEQLQWLRDRRLTVGFNRYVPDEPDIEVEKIYEEPLMVALPATHPLVDQEVITVEMLAEEPMILYPNLPLHGLAQEIRLVFQSDGVTIRVEQEVEDFLTAVALVSVGFGVTITTRSAANLNLPNVVYRSFRSQRLSTLELCCLWRRDDHSPVLTAFLNIARDACQWKEESVL</sequence>
<dbReference type="Pfam" id="PF03466">
    <property type="entry name" value="LysR_substrate"/>
    <property type="match status" value="1"/>
</dbReference>
<keyword evidence="7" id="KW-1185">Reference proteome</keyword>
<reference evidence="6 7" key="1">
    <citation type="submission" date="2018-04" db="EMBL/GenBank/DDBJ databases">
        <title>Complete genome sequence of Hydrogenophilus thermoluteolus TH-1.</title>
        <authorList>
            <person name="Arai H."/>
        </authorList>
    </citation>
    <scope>NUCLEOTIDE SEQUENCE [LARGE SCALE GENOMIC DNA]</scope>
    <source>
        <strain evidence="6 7">TH-1</strain>
    </source>
</reference>
<dbReference type="PANTHER" id="PTHR30346:SF0">
    <property type="entry name" value="HCA OPERON TRANSCRIPTIONAL ACTIVATOR HCAR"/>
    <property type="match status" value="1"/>
</dbReference>
<dbReference type="SUPFAM" id="SSF53850">
    <property type="entry name" value="Periplasmic binding protein-like II"/>
    <property type="match status" value="1"/>
</dbReference>
<keyword evidence="4" id="KW-0804">Transcription</keyword>
<evidence type="ECO:0000256" key="3">
    <source>
        <dbReference type="ARBA" id="ARBA00023125"/>
    </source>
</evidence>
<dbReference type="PRINTS" id="PR00039">
    <property type="entry name" value="HTHLYSR"/>
</dbReference>
<dbReference type="InterPro" id="IPR005119">
    <property type="entry name" value="LysR_subst-bd"/>
</dbReference>
<dbReference type="KEGG" id="htl:HPTL_0062"/>
<dbReference type="GO" id="GO:0003700">
    <property type="term" value="F:DNA-binding transcription factor activity"/>
    <property type="evidence" value="ECO:0007669"/>
    <property type="project" value="InterPro"/>
</dbReference>
<gene>
    <name evidence="6" type="ORF">HPTL_0062</name>
</gene>
<name>A0A2Z6DV78_HYDTE</name>
<evidence type="ECO:0000256" key="4">
    <source>
        <dbReference type="ARBA" id="ARBA00023163"/>
    </source>
</evidence>
<dbReference type="Gene3D" id="1.10.10.10">
    <property type="entry name" value="Winged helix-like DNA-binding domain superfamily/Winged helix DNA-binding domain"/>
    <property type="match status" value="1"/>
</dbReference>
<evidence type="ECO:0000256" key="1">
    <source>
        <dbReference type="ARBA" id="ARBA00009437"/>
    </source>
</evidence>
<dbReference type="RefSeq" id="WP_119334185.1">
    <property type="nucleotide sequence ID" value="NZ_AP018558.1"/>
</dbReference>
<proteinExistence type="inferred from homology"/>
<dbReference type="GO" id="GO:0003677">
    <property type="term" value="F:DNA binding"/>
    <property type="evidence" value="ECO:0007669"/>
    <property type="project" value="UniProtKB-KW"/>
</dbReference>
<protein>
    <submittedName>
        <fullName evidence="6">Transcriptional regulator, LysR family</fullName>
    </submittedName>
</protein>
<dbReference type="GO" id="GO:0032993">
    <property type="term" value="C:protein-DNA complex"/>
    <property type="evidence" value="ECO:0007669"/>
    <property type="project" value="TreeGrafter"/>
</dbReference>